<dbReference type="EMBL" id="OCPC01000003">
    <property type="protein sequence ID" value="SOE17510.1"/>
    <property type="molecule type" value="Genomic_DNA"/>
</dbReference>
<feature type="transmembrane region" description="Helical" evidence="2">
    <location>
        <begin position="309"/>
        <end position="332"/>
    </location>
</feature>
<keyword evidence="2" id="KW-1133">Transmembrane helix</keyword>
<evidence type="ECO:0000256" key="2">
    <source>
        <dbReference type="SAM" id="Phobius"/>
    </source>
</evidence>
<dbReference type="Proteomes" id="UP000219465">
    <property type="component" value="Unassembled WGS sequence"/>
</dbReference>
<sequence>MTSRQRKTAMRLHHWDFSRALFLMLGIPFHAAVIYSLSHEWSVASPDKSQALTHLADFLHSFRMPGFFLLAGLFSMMLVDRQGAWPWLRGRLIRLGLPLLSAILLIVPFQILVQQLALAVKGTVPASEVPGLIAAQLSQFGEPWISHLWFLWVLIAYCMALALLQALSSGTLRARLEAFVDWVADNRILSLAAFAALCELAARAQEIVAAASPYYGNAVINYNLYVVYFGFGALVYASPRLNELLRKPGPMAALAGVVLVTFSQAPHTDLIDHTLKVMAAIFGALLIVGYISSLAHRHFNRPDARVRKLVGASFTIYLFHHPVIYVLATLFLMVDLPPVVEFTIIAHFAGLISYAVHLAISRSAVLTLVFNGVRRKTVPGARPLPATAERGGAAVRRSDMATDRPYPARS</sequence>
<evidence type="ECO:0000256" key="1">
    <source>
        <dbReference type="SAM" id="MobiDB-lite"/>
    </source>
</evidence>
<name>A0A286IBM9_9HYPH</name>
<dbReference type="GO" id="GO:0016747">
    <property type="term" value="F:acyltransferase activity, transferring groups other than amino-acyl groups"/>
    <property type="evidence" value="ECO:0007669"/>
    <property type="project" value="InterPro"/>
</dbReference>
<accession>A0A286IBM9</accession>
<feature type="transmembrane region" description="Helical" evidence="2">
    <location>
        <begin position="58"/>
        <end position="80"/>
    </location>
</feature>
<keyword evidence="2" id="KW-0812">Transmembrane</keyword>
<proteinExistence type="predicted"/>
<feature type="transmembrane region" description="Helical" evidence="2">
    <location>
        <begin position="214"/>
        <end position="237"/>
    </location>
</feature>
<evidence type="ECO:0000259" key="3">
    <source>
        <dbReference type="Pfam" id="PF01757"/>
    </source>
</evidence>
<gene>
    <name evidence="4" type="ORF">SAMN05877838_2410</name>
</gene>
<evidence type="ECO:0000313" key="5">
    <source>
        <dbReference type="Proteomes" id="UP000219465"/>
    </source>
</evidence>
<feature type="transmembrane region" description="Helical" evidence="2">
    <location>
        <begin position="92"/>
        <end position="113"/>
    </location>
</feature>
<feature type="transmembrane region" description="Helical" evidence="2">
    <location>
        <begin position="149"/>
        <end position="167"/>
    </location>
</feature>
<feature type="transmembrane region" description="Helical" evidence="2">
    <location>
        <begin position="20"/>
        <end position="38"/>
    </location>
</feature>
<dbReference type="Pfam" id="PF01757">
    <property type="entry name" value="Acyl_transf_3"/>
    <property type="match status" value="1"/>
</dbReference>
<dbReference type="PANTHER" id="PTHR36927">
    <property type="entry name" value="BLR4337 PROTEIN"/>
    <property type="match status" value="1"/>
</dbReference>
<dbReference type="PANTHER" id="PTHR36927:SF1">
    <property type="entry name" value="MDO-LIKE PROTEIN"/>
    <property type="match status" value="1"/>
</dbReference>
<dbReference type="InterPro" id="IPR050623">
    <property type="entry name" value="Glucan_succinyl_AcylTrfase"/>
</dbReference>
<feature type="transmembrane region" description="Helical" evidence="2">
    <location>
        <begin position="344"/>
        <end position="370"/>
    </location>
</feature>
<feature type="domain" description="Acyltransferase 3" evidence="3">
    <location>
        <begin position="15"/>
        <end position="356"/>
    </location>
</feature>
<dbReference type="InterPro" id="IPR002656">
    <property type="entry name" value="Acyl_transf_3_dom"/>
</dbReference>
<evidence type="ECO:0000313" key="4">
    <source>
        <dbReference type="EMBL" id="SOE17510.1"/>
    </source>
</evidence>
<dbReference type="RefSeq" id="WP_097107999.1">
    <property type="nucleotide sequence ID" value="NZ_OCPC01000003.1"/>
</dbReference>
<dbReference type="AlphaFoldDB" id="A0A286IBM9"/>
<reference evidence="5" key="1">
    <citation type="submission" date="2017-08" db="EMBL/GenBank/DDBJ databases">
        <authorList>
            <person name="Varghese N."/>
            <person name="Submissions S."/>
        </authorList>
    </citation>
    <scope>NUCLEOTIDE SEQUENCE [LARGE SCALE GENOMIC DNA]</scope>
    <source>
        <strain evidence="5">KCTC 23107</strain>
    </source>
</reference>
<keyword evidence="2" id="KW-0472">Membrane</keyword>
<dbReference type="OrthoDB" id="8288190at2"/>
<feature type="region of interest" description="Disordered" evidence="1">
    <location>
        <begin position="381"/>
        <end position="410"/>
    </location>
</feature>
<keyword evidence="5" id="KW-1185">Reference proteome</keyword>
<protein>
    <submittedName>
        <fullName evidence="4">Glucan biosynthesis protein C</fullName>
    </submittedName>
</protein>
<feature type="transmembrane region" description="Helical" evidence="2">
    <location>
        <begin position="277"/>
        <end position="297"/>
    </location>
</feature>
<organism evidence="4 5">
    <name type="scientific">Hoeflea halophila</name>
    <dbReference type="NCBI Taxonomy" id="714899"/>
    <lineage>
        <taxon>Bacteria</taxon>
        <taxon>Pseudomonadati</taxon>
        <taxon>Pseudomonadota</taxon>
        <taxon>Alphaproteobacteria</taxon>
        <taxon>Hyphomicrobiales</taxon>
        <taxon>Rhizobiaceae</taxon>
        <taxon>Hoeflea</taxon>
    </lineage>
</organism>